<dbReference type="GO" id="GO:0006260">
    <property type="term" value="P:DNA replication"/>
    <property type="evidence" value="ECO:0007669"/>
    <property type="project" value="UniProtKB-KW"/>
</dbReference>
<proteinExistence type="inferred from homology"/>
<comment type="function">
    <text evidence="7">Catalyzes the formation of phosphodiester linkages between 5'-phosphoryl and 3'-hydroxyl groups in double-stranded DNA using NAD as a coenzyme and as the energy source for the reaction.</text>
</comment>
<dbReference type="Gene3D" id="2.40.50.140">
    <property type="entry name" value="Nucleic acid-binding proteins"/>
    <property type="match status" value="1"/>
</dbReference>
<dbReference type="SUPFAM" id="SSF47781">
    <property type="entry name" value="RuvA domain 2-like"/>
    <property type="match status" value="1"/>
</dbReference>
<dbReference type="RefSeq" id="WP_113868907.1">
    <property type="nucleotide sequence ID" value="NZ_AGJP01000001.1"/>
</dbReference>
<evidence type="ECO:0000256" key="3">
    <source>
        <dbReference type="ARBA" id="ARBA00022763"/>
    </source>
</evidence>
<comment type="similarity">
    <text evidence="7">Belongs to the NAD-dependent DNA ligase family. LigB subfamily.</text>
</comment>
<dbReference type="PANTHER" id="PTHR47810:SF1">
    <property type="entry name" value="DNA LIGASE B"/>
    <property type="match status" value="1"/>
</dbReference>
<keyword evidence="1 7" id="KW-0436">Ligase</keyword>
<keyword evidence="8" id="KW-0732">Signal</keyword>
<name>A0A366HYF3_9GAMM</name>
<dbReference type="AlphaFoldDB" id="A0A366HYF3"/>
<dbReference type="Gene3D" id="3.30.470.30">
    <property type="entry name" value="DNA ligase/mRNA capping enzyme"/>
    <property type="match status" value="1"/>
</dbReference>
<dbReference type="PIRSF" id="PIRSF001604">
    <property type="entry name" value="LigA"/>
    <property type="match status" value="1"/>
</dbReference>
<dbReference type="InterPro" id="IPR013840">
    <property type="entry name" value="DNAligase_N"/>
</dbReference>
<evidence type="ECO:0000313" key="11">
    <source>
        <dbReference type="Proteomes" id="UP000253046"/>
    </source>
</evidence>
<keyword evidence="4 7" id="KW-0520">NAD</keyword>
<dbReference type="Gene3D" id="1.10.287.610">
    <property type="entry name" value="Helix hairpin bin"/>
    <property type="match status" value="1"/>
</dbReference>
<dbReference type="InterPro" id="IPR001679">
    <property type="entry name" value="DNA_ligase"/>
</dbReference>
<evidence type="ECO:0000313" key="10">
    <source>
        <dbReference type="EMBL" id="RBP58699.1"/>
    </source>
</evidence>
<comment type="caution">
    <text evidence="10">The sequence shown here is derived from an EMBL/GenBank/DDBJ whole genome shotgun (WGS) entry which is preliminary data.</text>
</comment>
<keyword evidence="3 7" id="KW-0227">DNA damage</keyword>
<dbReference type="OrthoDB" id="9759736at2"/>
<organism evidence="10 11">
    <name type="scientific">Brenneria salicis ATCC 15712 = DSM 30166</name>
    <dbReference type="NCBI Taxonomy" id="714314"/>
    <lineage>
        <taxon>Bacteria</taxon>
        <taxon>Pseudomonadati</taxon>
        <taxon>Pseudomonadota</taxon>
        <taxon>Gammaproteobacteria</taxon>
        <taxon>Enterobacterales</taxon>
        <taxon>Pectobacteriaceae</taxon>
        <taxon>Brenneria</taxon>
    </lineage>
</organism>
<evidence type="ECO:0000256" key="1">
    <source>
        <dbReference type="ARBA" id="ARBA00022598"/>
    </source>
</evidence>
<dbReference type="PROSITE" id="PS01055">
    <property type="entry name" value="DNA_LIGASE_N1"/>
    <property type="match status" value="1"/>
</dbReference>
<feature type="domain" description="NAD-dependent DNA ligase N-terminal" evidence="9">
    <location>
        <begin position="34"/>
        <end position="433"/>
    </location>
</feature>
<comment type="catalytic activity">
    <reaction evidence="6 7">
        <text>NAD(+) + (deoxyribonucleotide)n-3'-hydroxyl + 5'-phospho-(deoxyribonucleotide)m = (deoxyribonucleotide)n+m + AMP + beta-nicotinamide D-nucleotide.</text>
        <dbReference type="EC" id="6.5.1.2"/>
    </reaction>
</comment>
<dbReference type="InterPro" id="IPR004150">
    <property type="entry name" value="NAD_DNA_ligase_OB"/>
</dbReference>
<keyword evidence="2 7" id="KW-0235">DNA replication</keyword>
<dbReference type="GO" id="GO:0003911">
    <property type="term" value="F:DNA ligase (NAD+) activity"/>
    <property type="evidence" value="ECO:0007669"/>
    <property type="project" value="UniProtKB-UniRule"/>
</dbReference>
<sequence length="575" mass="65252">MRCWLRRLFIFVLSGCTSCALVAAPVCPDWPAARLDNEIDTLRKQLERWDDAYYRLGQSPVEDEIYDQLRKRLNHWRICFQPDAGAARIKLPDNGKQVHPVAHTGLKKLSERGQLAQWIQQRNEDVWIQPKIDGVAVTLVYRQGKLLSAISRGNGLQGEDWTAKVRDIPDIPQKLENSPESMVLQGELFFEATDHRQQIQGGINARSLVAGEMRRRQPSPIRSRIGVFIWEWPDGPPTLPERLAALQVMGFGMAASYTHRISSFREAEKWRDIWYRSPLPFVTDGVVIRQGKTPQGRAWRDTPGDWAVAWKYPLVQRVAEVNGVTFSVGRTGKITVVLKLNPLQLDDKSVRRVNVGSLSRWKQWDVLPGDQVTISLAGHGIPRLDGVVWRVVERQTIIPPTESDFHPFSCFQYSRACQAQMIARLSWLSGDHGLNLGGISAGIWQHLVQQGMLSDVLSWLKLTSEQLQSVAGMGNRRADDIYGRLQMARRQPLSRWLLALGIPVPKSAGKALENASWLQLQQRTASQWQQFSGIGAKRAEEIMAFLRHPIIVELIARLRHEGIKTERIDVERLGL</sequence>
<dbReference type="HAMAP" id="MF_01587">
    <property type="entry name" value="DNA_ligase_B"/>
    <property type="match status" value="1"/>
</dbReference>
<gene>
    <name evidence="7" type="primary">ligB</name>
    <name evidence="10" type="ORF">DES54_1471</name>
</gene>
<accession>A0A366HYF3</accession>
<dbReference type="InterPro" id="IPR018239">
    <property type="entry name" value="DNA_ligase_AS"/>
</dbReference>
<dbReference type="EC" id="6.5.1.2" evidence="7"/>
<dbReference type="Proteomes" id="UP000253046">
    <property type="component" value="Unassembled WGS sequence"/>
</dbReference>
<dbReference type="InterPro" id="IPR010994">
    <property type="entry name" value="RuvA_2-like"/>
</dbReference>
<dbReference type="Pfam" id="PF03120">
    <property type="entry name" value="OB_DNA_ligase"/>
    <property type="match status" value="1"/>
</dbReference>
<dbReference type="NCBIfam" id="NF005987">
    <property type="entry name" value="PRK08097.1"/>
    <property type="match status" value="1"/>
</dbReference>
<evidence type="ECO:0000256" key="6">
    <source>
        <dbReference type="ARBA" id="ARBA00034005"/>
    </source>
</evidence>
<dbReference type="Gene3D" id="1.10.150.20">
    <property type="entry name" value="5' to 3' exonuclease, C-terminal subdomain"/>
    <property type="match status" value="2"/>
</dbReference>
<feature type="active site" description="N6-AMP-lysine intermediate" evidence="7">
    <location>
        <position position="131"/>
    </location>
</feature>
<dbReference type="InterPro" id="IPR012340">
    <property type="entry name" value="NA-bd_OB-fold"/>
</dbReference>
<dbReference type="SUPFAM" id="SSF50249">
    <property type="entry name" value="Nucleic acid-binding proteins"/>
    <property type="match status" value="1"/>
</dbReference>
<dbReference type="InterPro" id="IPR013839">
    <property type="entry name" value="DNAligase_adenylation"/>
</dbReference>
<dbReference type="SMART" id="SM00532">
    <property type="entry name" value="LIGANc"/>
    <property type="match status" value="1"/>
</dbReference>
<evidence type="ECO:0000256" key="7">
    <source>
        <dbReference type="HAMAP-Rule" id="MF_01587"/>
    </source>
</evidence>
<dbReference type="InterPro" id="IPR020923">
    <property type="entry name" value="DNA_ligase_B"/>
</dbReference>
<dbReference type="EMBL" id="QNRY01000047">
    <property type="protein sequence ID" value="RBP58699.1"/>
    <property type="molecule type" value="Genomic_DNA"/>
</dbReference>
<evidence type="ECO:0000256" key="2">
    <source>
        <dbReference type="ARBA" id="ARBA00022705"/>
    </source>
</evidence>
<reference evidence="10 11" key="1">
    <citation type="submission" date="2018-06" db="EMBL/GenBank/DDBJ databases">
        <title>Genomic Encyclopedia of Type Strains, Phase IV (KMG-IV): sequencing the most valuable type-strain genomes for metagenomic binning, comparative biology and taxonomic classification.</title>
        <authorList>
            <person name="Goeker M."/>
        </authorList>
    </citation>
    <scope>NUCLEOTIDE SEQUENCE [LARGE SCALE GENOMIC DNA]</scope>
    <source>
        <strain evidence="10 11">DSM 30166</strain>
    </source>
</reference>
<feature type="chain" id="PRO_5016652532" description="DNA ligase B" evidence="8">
    <location>
        <begin position="24"/>
        <end position="575"/>
    </location>
</feature>
<dbReference type="GO" id="GO:0006281">
    <property type="term" value="P:DNA repair"/>
    <property type="evidence" value="ECO:0007669"/>
    <property type="project" value="UniProtKB-KW"/>
</dbReference>
<evidence type="ECO:0000256" key="4">
    <source>
        <dbReference type="ARBA" id="ARBA00023027"/>
    </source>
</evidence>
<evidence type="ECO:0000256" key="5">
    <source>
        <dbReference type="ARBA" id="ARBA00023204"/>
    </source>
</evidence>
<dbReference type="SUPFAM" id="SSF56091">
    <property type="entry name" value="DNA ligase/mRNA capping enzyme, catalytic domain"/>
    <property type="match status" value="1"/>
</dbReference>
<protein>
    <recommendedName>
        <fullName evidence="7">DNA ligase B</fullName>
        <ecNumber evidence="7">6.5.1.2</ecNumber>
    </recommendedName>
    <alternativeName>
        <fullName evidence="7">Polydeoxyribonucleotide synthase [NAD(+)] B</fullName>
    </alternativeName>
</protein>
<dbReference type="PANTHER" id="PTHR47810">
    <property type="entry name" value="DNA LIGASE"/>
    <property type="match status" value="1"/>
</dbReference>
<dbReference type="Pfam" id="PF01653">
    <property type="entry name" value="DNA_ligase_aden"/>
    <property type="match status" value="1"/>
</dbReference>
<keyword evidence="5 7" id="KW-0234">DNA repair</keyword>
<feature type="signal peptide" evidence="8">
    <location>
        <begin position="1"/>
        <end position="23"/>
    </location>
</feature>
<dbReference type="InterPro" id="IPR050326">
    <property type="entry name" value="NAD_dep_DNA_ligaseB"/>
</dbReference>
<evidence type="ECO:0000259" key="9">
    <source>
        <dbReference type="SMART" id="SM00532"/>
    </source>
</evidence>
<keyword evidence="11" id="KW-1185">Reference proteome</keyword>
<evidence type="ECO:0000256" key="8">
    <source>
        <dbReference type="SAM" id="SignalP"/>
    </source>
</evidence>